<evidence type="ECO:0000313" key="2">
    <source>
        <dbReference type="EMBL" id="HAR55264.1"/>
    </source>
</evidence>
<comment type="caution">
    <text evidence="2">The sequence shown here is derived from an EMBL/GenBank/DDBJ whole genome shotgun (WGS) entry which is preliminary data.</text>
</comment>
<gene>
    <name evidence="2" type="ORF">DCR58_00620</name>
</gene>
<name>A0A348WL52_9GAMM</name>
<protein>
    <submittedName>
        <fullName evidence="2">Uncharacterized protein</fullName>
    </submittedName>
</protein>
<keyword evidence="1" id="KW-0732">Signal</keyword>
<sequence>MIMKRITFGLTLLSAVLLFSEALFSGASFSEEPYAEQQNIPTSVHQVTAQTDPATCLGCHKEMPSSLPQNGRLTEVNRKHFHTDDATMSTSCHDPSSAKHMLGKFSPEQLPPHMALSKDGRVTCLTCHFVHGELEDDKPWANVGLFEKLFNSEKLYKTYLLRETNVNGELCLTCHHADGYADEIK</sequence>
<feature type="signal peptide" evidence="1">
    <location>
        <begin position="1"/>
        <end position="30"/>
    </location>
</feature>
<dbReference type="Proteomes" id="UP000262878">
    <property type="component" value="Unassembled WGS sequence"/>
</dbReference>
<dbReference type="AlphaFoldDB" id="A0A348WL52"/>
<organism evidence="2 3">
    <name type="scientific">Idiomarina baltica</name>
    <dbReference type="NCBI Taxonomy" id="190892"/>
    <lineage>
        <taxon>Bacteria</taxon>
        <taxon>Pseudomonadati</taxon>
        <taxon>Pseudomonadota</taxon>
        <taxon>Gammaproteobacteria</taxon>
        <taxon>Alteromonadales</taxon>
        <taxon>Idiomarinaceae</taxon>
        <taxon>Idiomarina</taxon>
    </lineage>
</organism>
<evidence type="ECO:0000256" key="1">
    <source>
        <dbReference type="SAM" id="SignalP"/>
    </source>
</evidence>
<reference evidence="2 3" key="1">
    <citation type="journal article" date="2018" name="Nat. Biotechnol.">
        <title>A standardized bacterial taxonomy based on genome phylogeny substantially revises the tree of life.</title>
        <authorList>
            <person name="Parks D.H."/>
            <person name="Chuvochina M."/>
            <person name="Waite D.W."/>
            <person name="Rinke C."/>
            <person name="Skarshewski A."/>
            <person name="Chaumeil P.A."/>
            <person name="Hugenholtz P."/>
        </authorList>
    </citation>
    <scope>NUCLEOTIDE SEQUENCE [LARGE SCALE GENOMIC DNA]</scope>
    <source>
        <strain evidence="2">UBA9360</strain>
    </source>
</reference>
<evidence type="ECO:0000313" key="3">
    <source>
        <dbReference type="Proteomes" id="UP000262878"/>
    </source>
</evidence>
<dbReference type="InterPro" id="IPR036280">
    <property type="entry name" value="Multihaem_cyt_sf"/>
</dbReference>
<dbReference type="EMBL" id="DMUP01000014">
    <property type="protein sequence ID" value="HAR55264.1"/>
    <property type="molecule type" value="Genomic_DNA"/>
</dbReference>
<proteinExistence type="predicted"/>
<accession>A0A348WL52</accession>
<feature type="chain" id="PRO_5016998545" evidence="1">
    <location>
        <begin position="31"/>
        <end position="185"/>
    </location>
</feature>
<dbReference type="SUPFAM" id="SSF48695">
    <property type="entry name" value="Multiheme cytochromes"/>
    <property type="match status" value="1"/>
</dbReference>